<name>D2MM22_9FIRM</name>
<sequence>MNILPSKKLDAFFNRCLDHIQQDHKADFLAYHVTKANERKVQKLLNEANFAEFQGPKKQWPSLFLSTKEWENNSYHQQVHLDYVKDDHFSFKKEKTAGFELFNSDEIQKDPHRELNDWMKLRAMDQHFETLYLYQDDKDWMVDAPSEYNTNYHPSQKAHGKVLTFGLGIGYFLWFVLDNPTVEEVTVIEKNEAVLSMFQRFIYPQFPQKKKVHFLLGNAFDYFQESYLKNFDYVYTDIWKSTNDGLFLIEKLLEQMDLPLEKGDFWIEESCYEMMWTLSFWYFYSLYTGDPFQVNEKYQGLYKKIQLYYNQINETLDEEKIKFYIYDTQTIRHILHQQR</sequence>
<evidence type="ECO:0000313" key="1">
    <source>
        <dbReference type="EMBL" id="EFC06098.1"/>
    </source>
</evidence>
<dbReference type="OrthoDB" id="1640444at2"/>
<dbReference type="AlphaFoldDB" id="D2MM22"/>
<protein>
    <recommendedName>
        <fullName evidence="3">Methyltransferase</fullName>
    </recommendedName>
</protein>
<evidence type="ECO:0008006" key="3">
    <source>
        <dbReference type="Google" id="ProtNLM"/>
    </source>
</evidence>
<dbReference type="eggNOG" id="COG0421">
    <property type="taxonomic scope" value="Bacteria"/>
</dbReference>
<dbReference type="STRING" id="679192.HMPREF9013_0792"/>
<keyword evidence="2" id="KW-1185">Reference proteome</keyword>
<dbReference type="InterPro" id="IPR029063">
    <property type="entry name" value="SAM-dependent_MTases_sf"/>
</dbReference>
<dbReference type="SUPFAM" id="SSF53335">
    <property type="entry name" value="S-adenosyl-L-methionine-dependent methyltransferases"/>
    <property type="match status" value="1"/>
</dbReference>
<dbReference type="EMBL" id="ADFR01000002">
    <property type="protein sequence ID" value="EFC06098.1"/>
    <property type="molecule type" value="Genomic_DNA"/>
</dbReference>
<comment type="caution">
    <text evidence="1">The sequence shown here is derived from an EMBL/GenBank/DDBJ whole genome shotgun (WGS) entry which is preliminary data.</text>
</comment>
<dbReference type="Gene3D" id="3.40.50.150">
    <property type="entry name" value="Vaccinia Virus protein VP39"/>
    <property type="match status" value="1"/>
</dbReference>
<reference evidence="2" key="1">
    <citation type="submission" date="2009-12" db="EMBL/GenBank/DDBJ databases">
        <title>Sequence of Clostridiales genomosp. BVAB3 str. UPII9-5.</title>
        <authorList>
            <person name="Madupu R."/>
            <person name="Durkin A.S."/>
            <person name="Torralba M."/>
            <person name="Methe B."/>
            <person name="Sutton G.G."/>
            <person name="Strausberg R.L."/>
            <person name="Nelson K.E."/>
        </authorList>
    </citation>
    <scope>NUCLEOTIDE SEQUENCE [LARGE SCALE GENOMIC DNA]</scope>
    <source>
        <strain evidence="2">W1219</strain>
    </source>
</reference>
<accession>D2MM22</accession>
<gene>
    <name evidence="1" type="ORF">HMPREF9013_0792</name>
</gene>
<dbReference type="RefSeq" id="WP_006626443.1">
    <property type="nucleotide sequence ID" value="NZ_ADFR01000002.1"/>
</dbReference>
<organism evidence="1 2">
    <name type="scientific">Bulleidia extructa W1219</name>
    <dbReference type="NCBI Taxonomy" id="679192"/>
    <lineage>
        <taxon>Bacteria</taxon>
        <taxon>Bacillati</taxon>
        <taxon>Bacillota</taxon>
        <taxon>Erysipelotrichia</taxon>
        <taxon>Erysipelotrichales</taxon>
        <taxon>Erysipelotrichaceae</taxon>
        <taxon>Bulleidia</taxon>
    </lineage>
</organism>
<evidence type="ECO:0000313" key="2">
    <source>
        <dbReference type="Proteomes" id="UP000005017"/>
    </source>
</evidence>
<dbReference type="Proteomes" id="UP000005017">
    <property type="component" value="Unassembled WGS sequence"/>
</dbReference>
<proteinExistence type="predicted"/>